<feature type="chain" id="PRO_5042284825" evidence="17">
    <location>
        <begin position="36"/>
        <end position="2087"/>
    </location>
</feature>
<evidence type="ECO:0000259" key="19">
    <source>
        <dbReference type="PROSITE" id="PS51691"/>
    </source>
</evidence>
<evidence type="ECO:0000313" key="20">
    <source>
        <dbReference type="EMBL" id="URD67218.1"/>
    </source>
</evidence>
<feature type="compositionally biased region" description="Low complexity" evidence="16">
    <location>
        <begin position="1594"/>
        <end position="1604"/>
    </location>
</feature>
<dbReference type="RefSeq" id="WP_051531941.1">
    <property type="nucleotide sequence ID" value="NZ_CP097501.1"/>
</dbReference>
<feature type="compositionally biased region" description="Low complexity" evidence="16">
    <location>
        <begin position="1520"/>
        <end position="1580"/>
    </location>
</feature>
<dbReference type="InterPro" id="IPR005546">
    <property type="entry name" value="Autotransporte_beta"/>
</dbReference>
<feature type="compositionally biased region" description="Basic and acidic residues" evidence="16">
    <location>
        <begin position="1768"/>
        <end position="1779"/>
    </location>
</feature>
<dbReference type="GO" id="GO:0009986">
    <property type="term" value="C:cell surface"/>
    <property type="evidence" value="ECO:0007669"/>
    <property type="project" value="UniProtKB-SubCell"/>
</dbReference>
<keyword evidence="8" id="KW-0812">Transmembrane</keyword>
<dbReference type="PROSITE" id="PS51208">
    <property type="entry name" value="AUTOTRANSPORTER"/>
    <property type="match status" value="1"/>
</dbReference>
<feature type="compositionally biased region" description="Low complexity" evidence="16">
    <location>
        <begin position="1030"/>
        <end position="1057"/>
    </location>
</feature>
<evidence type="ECO:0000313" key="21">
    <source>
        <dbReference type="Proteomes" id="UP001056819"/>
    </source>
</evidence>
<evidence type="ECO:0000256" key="16">
    <source>
        <dbReference type="SAM" id="MobiDB-lite"/>
    </source>
</evidence>
<feature type="compositionally biased region" description="Basic and acidic residues" evidence="16">
    <location>
        <begin position="1468"/>
        <end position="1488"/>
    </location>
</feature>
<name>A0AAE9HV72_9NEIS</name>
<keyword evidence="14" id="KW-0865">Zymogen</keyword>
<evidence type="ECO:0000256" key="6">
    <source>
        <dbReference type="ARBA" id="ARBA00022525"/>
    </source>
</evidence>
<dbReference type="PANTHER" id="PTHR12338">
    <property type="entry name" value="AUTOTRANSPORTER"/>
    <property type="match status" value="1"/>
</dbReference>
<feature type="signal peptide" evidence="17">
    <location>
        <begin position="1"/>
        <end position="35"/>
    </location>
</feature>
<dbReference type="Pfam" id="PF03797">
    <property type="entry name" value="Autotransporter"/>
    <property type="match status" value="1"/>
</dbReference>
<evidence type="ECO:0000256" key="3">
    <source>
        <dbReference type="ARBA" id="ARBA00004571"/>
    </source>
</evidence>
<dbReference type="Pfam" id="PF02395">
    <property type="entry name" value="Peptidase_S6"/>
    <property type="match status" value="1"/>
</dbReference>
<dbReference type="GO" id="GO:0042597">
    <property type="term" value="C:periplasmic space"/>
    <property type="evidence" value="ECO:0007669"/>
    <property type="project" value="UniProtKB-SubCell"/>
</dbReference>
<keyword evidence="15" id="KW-0998">Cell outer membrane</keyword>
<dbReference type="Gene3D" id="3.30.160.280">
    <property type="match status" value="1"/>
</dbReference>
<feature type="compositionally biased region" description="Polar residues" evidence="16">
    <location>
        <begin position="1582"/>
        <end position="1592"/>
    </location>
</feature>
<feature type="compositionally biased region" description="Low complexity" evidence="16">
    <location>
        <begin position="1446"/>
        <end position="1467"/>
    </location>
</feature>
<accession>A0AAE9HV72</accession>
<feature type="compositionally biased region" description="Low complexity" evidence="16">
    <location>
        <begin position="1193"/>
        <end position="1232"/>
    </location>
</feature>
<dbReference type="Pfam" id="PF03212">
    <property type="entry name" value="Pertactin"/>
    <property type="match status" value="1"/>
</dbReference>
<organism evidence="20 21">
    <name type="scientific">Conchiformibius steedae DSM 2580</name>
    <dbReference type="NCBI Taxonomy" id="1121352"/>
    <lineage>
        <taxon>Bacteria</taxon>
        <taxon>Pseudomonadati</taxon>
        <taxon>Pseudomonadota</taxon>
        <taxon>Betaproteobacteria</taxon>
        <taxon>Neisseriales</taxon>
        <taxon>Neisseriaceae</taxon>
        <taxon>Conchiformibius</taxon>
    </lineage>
</organism>
<feature type="region of interest" description="Disordered" evidence="16">
    <location>
        <begin position="1167"/>
        <end position="1701"/>
    </location>
</feature>
<protein>
    <submittedName>
        <fullName evidence="20">Autotransporter domain-containing protein</fullName>
    </submittedName>
</protein>
<dbReference type="Gene3D" id="2.160.20.20">
    <property type="match status" value="2"/>
</dbReference>
<feature type="compositionally biased region" description="Basic and acidic residues" evidence="16">
    <location>
        <begin position="1436"/>
        <end position="1445"/>
    </location>
</feature>
<evidence type="ECO:0000256" key="13">
    <source>
        <dbReference type="ARBA" id="ARBA00023136"/>
    </source>
</evidence>
<evidence type="ECO:0000256" key="4">
    <source>
        <dbReference type="ARBA" id="ARBA00004613"/>
    </source>
</evidence>
<dbReference type="GO" id="GO:0006508">
    <property type="term" value="P:proteolysis"/>
    <property type="evidence" value="ECO:0007669"/>
    <property type="project" value="UniProtKB-KW"/>
</dbReference>
<dbReference type="PRINTS" id="PR00921">
    <property type="entry name" value="IGASERPTASE"/>
</dbReference>
<feature type="compositionally biased region" description="Low complexity" evidence="16">
    <location>
        <begin position="1682"/>
        <end position="1697"/>
    </location>
</feature>
<evidence type="ECO:0000256" key="7">
    <source>
        <dbReference type="ARBA" id="ARBA00022670"/>
    </source>
</evidence>
<dbReference type="SUPFAM" id="SSF51126">
    <property type="entry name" value="Pectin lyase-like"/>
    <property type="match status" value="1"/>
</dbReference>
<keyword evidence="5" id="KW-1134">Transmembrane beta strand</keyword>
<feature type="compositionally biased region" description="Low complexity" evidence="16">
    <location>
        <begin position="1266"/>
        <end position="1292"/>
    </location>
</feature>
<evidence type="ECO:0000256" key="15">
    <source>
        <dbReference type="ARBA" id="ARBA00023237"/>
    </source>
</evidence>
<feature type="compositionally biased region" description="Basic and acidic residues" evidence="16">
    <location>
        <begin position="1167"/>
        <end position="1179"/>
    </location>
</feature>
<feature type="compositionally biased region" description="Basic and acidic residues" evidence="16">
    <location>
        <begin position="1233"/>
        <end position="1265"/>
    </location>
</feature>
<feature type="compositionally biased region" description="Basic and acidic residues" evidence="16">
    <location>
        <begin position="1344"/>
        <end position="1388"/>
    </location>
</feature>
<dbReference type="InterPro" id="IPR050909">
    <property type="entry name" value="Bact_Autotransporter_VF"/>
</dbReference>
<dbReference type="InterPro" id="IPR012332">
    <property type="entry name" value="Autotransporter_pectin_lyase_C"/>
</dbReference>
<feature type="compositionally biased region" description="Low complexity" evidence="16">
    <location>
        <begin position="1491"/>
        <end position="1508"/>
    </location>
</feature>
<evidence type="ECO:0000256" key="12">
    <source>
        <dbReference type="ARBA" id="ARBA00022825"/>
    </source>
</evidence>
<keyword evidence="11" id="KW-0378">Hydrolase</keyword>
<dbReference type="PANTHER" id="PTHR12338:SF10">
    <property type="entry name" value="ADHESION AND PENETRATION PROTEIN AUTOTRANSPORTER"/>
    <property type="match status" value="1"/>
</dbReference>
<dbReference type="SUPFAM" id="SSF103515">
    <property type="entry name" value="Autotransporter"/>
    <property type="match status" value="1"/>
</dbReference>
<feature type="compositionally biased region" description="Basic and acidic residues" evidence="16">
    <location>
        <begin position="1409"/>
        <end position="1423"/>
    </location>
</feature>
<dbReference type="EMBL" id="CP097501">
    <property type="protein sequence ID" value="URD67218.1"/>
    <property type="molecule type" value="Genomic_DNA"/>
</dbReference>
<feature type="domain" description="Peptidase S6" evidence="19">
    <location>
        <begin position="36"/>
        <end position="305"/>
    </location>
</feature>
<dbReference type="NCBIfam" id="TIGR01414">
    <property type="entry name" value="autotrans_barl"/>
    <property type="match status" value="1"/>
</dbReference>
<dbReference type="InterPro" id="IPR006315">
    <property type="entry name" value="OM_autotransptr_brl_dom"/>
</dbReference>
<dbReference type="InterPro" id="IPR004899">
    <property type="entry name" value="Pertactin_central"/>
</dbReference>
<evidence type="ECO:0000256" key="11">
    <source>
        <dbReference type="ARBA" id="ARBA00022801"/>
    </source>
</evidence>
<feature type="compositionally biased region" description="Low complexity" evidence="16">
    <location>
        <begin position="1313"/>
        <end position="1343"/>
    </location>
</feature>
<dbReference type="SMR" id="A0AAE9HV72"/>
<dbReference type="GO" id="GO:0004252">
    <property type="term" value="F:serine-type endopeptidase activity"/>
    <property type="evidence" value="ECO:0007669"/>
    <property type="project" value="InterPro"/>
</dbReference>
<keyword evidence="6" id="KW-0964">Secreted</keyword>
<feature type="region of interest" description="Disordered" evidence="16">
    <location>
        <begin position="1758"/>
        <end position="1788"/>
    </location>
</feature>
<evidence type="ECO:0000256" key="17">
    <source>
        <dbReference type="SAM" id="SignalP"/>
    </source>
</evidence>
<keyword evidence="9 17" id="KW-0732">Signal</keyword>
<evidence type="ECO:0000256" key="2">
    <source>
        <dbReference type="ARBA" id="ARBA00004418"/>
    </source>
</evidence>
<gene>
    <name evidence="20" type="ORF">LNQ82_08505</name>
</gene>
<dbReference type="PROSITE" id="PS51691">
    <property type="entry name" value="PEPTIDASE_S6"/>
    <property type="match status" value="1"/>
</dbReference>
<feature type="compositionally biased region" description="Basic and acidic residues" evidence="16">
    <location>
        <begin position="1605"/>
        <end position="1616"/>
    </location>
</feature>
<comment type="subcellular location">
    <subcellularLocation>
        <location evidence="3">Cell outer membrane</location>
        <topology evidence="3">Multi-pass membrane protein</topology>
    </subcellularLocation>
    <subcellularLocation>
        <location evidence="1">Cell surface</location>
    </subcellularLocation>
    <subcellularLocation>
        <location evidence="2">Periplasm</location>
    </subcellularLocation>
    <subcellularLocation>
        <location evidence="4">Secreted</location>
    </subcellularLocation>
</comment>
<sequence>MKPYAVSYRSQTKKRFRRTVLASLISAGVAVQAQASFVRSDIDYQYFRDFAENKGKFTPGARNIEVFDKNGQLLGKMMTAAPMPDLSGVSTSGVATLVSPQYVTSVQHNGGYGSVRFGQAGDSADAHHFDYKLVDRNDYPTVKEQTDAGVDAKRQLHQDYHTPRLAKLVTEVEPIPMSSAGMEPRTYEDKERFPVFARTGSGTQWTRDKDGTNRYLSGPYRYLTGGSPLRPSQSRYSWFDAQSSVYDDTYGPMATYGAPGDSGSPVLVYDKQQDRWVTLAVLNFYLGDKGQKNISAISRPEFLLKQQNEDIGANISNSVDNAVFDWTAAGNSSTVSNPANTGAPYRVGLTDEAQKANDTSQKRPSLNHGKSMILSGKRGTLRLQSDINQGAGALKFDTDFTVTGKDANTTWLGAGVDIAKGKTVQWQVHNPNGDRLSKIGEGVLRVNGQGKNQGSISVGDGTVILAQRADANGEKQAFSSVGIVSGRATVVLESADQVNPDNIYFGFRGGRLDVNGNDLTFNRIQNADKGAHIVNNHRTGSAEITISRRLPKPMTAGEIPWLNWNQKGNGLREYVNTHRRNRKDYFILKPGGNPGDYYPVNGQSSASWEFLGHDRAAAERIYLERENARRHVAVMDGYHGYLGERKGSGKHNGKLNLVYRAENPEDLTLFSGGMNLNGNVSVQSGKVLLSGAPVLHARDMQKNADVVREDEWTDSNFTAHNFVVEGKGVLQTGRNLPELRGNVSVSGSGQAVLGYIQGETPVCVRSDYTGETACAPSNISKAVLDNMTPTRVEGNLAVREHGQLTLGNGVEYRRAIAAERQTGLRLAGAHWHLPDNSRIGSLSGSHGGQVTLSNGKQYRTLTVDGDLSGEMGFNLNTNLAANQGDKIVVNGLATGNHTLNVRNSGNEPTQVQRLTLLALNHGAQDKNAVTVNLRNPQNESHVDAGAWRYTLASDERNQYYLHNPVKEAELAKAKADAEKAAAAAAAKKLADAQAARKQAEALAAQAESARLIAVAAQTAAEEAKRRAEENQNANTAALQTAREAAETAQRQAQAAESAKAEAERQRDAANTAKAEAEQRLQAAQSNAQAAQAEKTVAEREAQTAKAAAQAAEVAKADAEKRLQAAEAAKAEAEEAKRAAEAAKLLAEQNQGADAAAVAAAQSRAEAAEKTAKEAEKRAQAAESAKTQAQNDLTAAQSAVSEARAAAQAAQQRAQEQADTAAAATERAQTAESAKADAEKRLQAAESAKAEAEAARRVAEEAKRLAEQSQGADAAAVAAAQSRAEAAEKTAQAAEKRAQAAESAKTQAQNDLTAAQSAVSEARAAAQSAQQRAQEQADAAAAAGERARSAEAAKADVEKRLQAAEAAKAEAEKAKRDAEEAKRLAEASHGEAVVVASRRADAAEQAAQEAQKRAEAAEADKTKAQSDLAEAHNAVETAREAERLAVERANAQADAAAAATERAQSAESAKADAEKRLQAAEAAKQRLEEAESATAAALADTRRTLAATESRLNQAERDKQNAQSEAARQAQAAEDAKAAQALAEQQAQVAETARLAAESAKTAAEAAAKTAQEAQAAAEAAKNGSQQQLQNALSELANARTAAENAEARRELAENHARAAQTAADEAKRLQANEKQAREQAQAAAETAQNAAREAENAAAAARRAQQHAESLSSTAQSERDAALAQAKAAQENAAAKASEAEAAQKRAEAAEAARVQSAAELKEAQARYQAEAAAREKAEADLKAAQLARAEEAAERQAAQAQAAAAKRQAEAEAARRQSEQAANQAQAQLISRNANTALSELSAQSSALEHSVRGVERRLRQIGKTHNGIWSAAETRKGEQRSAQYRPYEYRDDSIHLGVDRHRRIGVGELTAGAVFSHTRSSRDYAEGVDGRGHATTVGVYGKAQFDNGVFATAQAGYGRSRSQISSSGKQNEIKRNIAHASAGIGTQIQVAGLDVRPDIGVNYRHIGATDYRLHDGDTDGALHVQSGSQNLVGYQAGLSVSKTVKTANGVQITPHVRAVYHDLDREANVNINGRQLKQRFGKYWEGEAGVGVAAGAWNVSAQVSHSRGNERRRTTSGGLSVGYRW</sequence>
<feature type="compositionally biased region" description="Basic and acidic residues" evidence="16">
    <location>
        <begin position="1058"/>
        <end position="1067"/>
    </location>
</feature>
<dbReference type="Pfam" id="PF24078">
    <property type="entry name" value="Beta-sol_PIC_HAP1_IgA0_2nd"/>
    <property type="match status" value="1"/>
</dbReference>
<dbReference type="InterPro" id="IPR030396">
    <property type="entry name" value="Peptidase_S6_dom"/>
</dbReference>
<dbReference type="InterPro" id="IPR036709">
    <property type="entry name" value="Autotransporte_beta_dom_sf"/>
</dbReference>
<feature type="compositionally biased region" description="Low complexity" evidence="16">
    <location>
        <begin position="1081"/>
        <end position="1092"/>
    </location>
</feature>
<dbReference type="SMART" id="SM00869">
    <property type="entry name" value="Autotransporter"/>
    <property type="match status" value="1"/>
</dbReference>
<proteinExistence type="predicted"/>
<dbReference type="InterPro" id="IPR011050">
    <property type="entry name" value="Pectin_lyase_fold/virulence"/>
</dbReference>
<dbReference type="GO" id="GO:0009279">
    <property type="term" value="C:cell outer membrane"/>
    <property type="evidence" value="ECO:0007669"/>
    <property type="project" value="UniProtKB-SubCell"/>
</dbReference>
<evidence type="ECO:0000256" key="5">
    <source>
        <dbReference type="ARBA" id="ARBA00022452"/>
    </source>
</evidence>
<dbReference type="Gene3D" id="2.40.10.120">
    <property type="match status" value="1"/>
</dbReference>
<dbReference type="CDD" id="cd01343">
    <property type="entry name" value="PL1_Passenger_AT"/>
    <property type="match status" value="1"/>
</dbReference>
<feature type="region of interest" description="Disordered" evidence="16">
    <location>
        <begin position="1023"/>
        <end position="1096"/>
    </location>
</feature>
<keyword evidence="12" id="KW-0720">Serine protease</keyword>
<evidence type="ECO:0000256" key="9">
    <source>
        <dbReference type="ARBA" id="ARBA00022729"/>
    </source>
</evidence>
<keyword evidence="10" id="KW-0574">Periplasm</keyword>
<dbReference type="InterPro" id="IPR000710">
    <property type="entry name" value="Peptidase_S6"/>
</dbReference>
<reference evidence="20" key="1">
    <citation type="submission" date="2022-05" db="EMBL/GenBank/DDBJ databases">
        <title>Alysiella filiformis genome sequencing.</title>
        <authorList>
            <person name="Viehboeck T."/>
        </authorList>
    </citation>
    <scope>NUCLEOTIDE SEQUENCE</scope>
    <source>
        <strain evidence="20">DSM 2580</strain>
    </source>
</reference>
<evidence type="ECO:0000256" key="8">
    <source>
        <dbReference type="ARBA" id="ARBA00022692"/>
    </source>
</evidence>
<dbReference type="Gene3D" id="2.40.128.130">
    <property type="entry name" value="Autotransporter beta-domain"/>
    <property type="match status" value="1"/>
</dbReference>
<evidence type="ECO:0000256" key="14">
    <source>
        <dbReference type="ARBA" id="ARBA00023145"/>
    </source>
</evidence>
<evidence type="ECO:0000259" key="18">
    <source>
        <dbReference type="PROSITE" id="PS51208"/>
    </source>
</evidence>
<feature type="compositionally biased region" description="Low complexity" evidence="16">
    <location>
        <begin position="1391"/>
        <end position="1408"/>
    </location>
</feature>
<feature type="compositionally biased region" description="Basic and acidic residues" evidence="16">
    <location>
        <begin position="1624"/>
        <end position="1637"/>
    </location>
</feature>
<evidence type="ECO:0000256" key="1">
    <source>
        <dbReference type="ARBA" id="ARBA00004241"/>
    </source>
</evidence>
<dbReference type="GO" id="GO:0005576">
    <property type="term" value="C:extracellular region"/>
    <property type="evidence" value="ECO:0007669"/>
    <property type="project" value="UniProtKB-SubCell"/>
</dbReference>
<feature type="region of interest" description="Disordered" evidence="16">
    <location>
        <begin position="2068"/>
        <end position="2087"/>
    </location>
</feature>
<keyword evidence="7" id="KW-0645">Protease</keyword>
<dbReference type="Proteomes" id="UP001056819">
    <property type="component" value="Chromosome"/>
</dbReference>
<keyword evidence="13" id="KW-0472">Membrane</keyword>
<dbReference type="InterPro" id="IPR057393">
    <property type="entry name" value="PIC_HAP1_IgA0_b-sol2"/>
</dbReference>
<evidence type="ECO:0000256" key="10">
    <source>
        <dbReference type="ARBA" id="ARBA00022764"/>
    </source>
</evidence>
<feature type="domain" description="Autotransporter" evidence="18">
    <location>
        <begin position="1823"/>
        <end position="2087"/>
    </location>
</feature>
<feature type="compositionally biased region" description="Low complexity" evidence="16">
    <location>
        <begin position="1758"/>
        <end position="1767"/>
    </location>
</feature>
<feature type="compositionally biased region" description="Low complexity" evidence="16">
    <location>
        <begin position="1638"/>
        <end position="1669"/>
    </location>
</feature>